<keyword evidence="4" id="KW-1185">Reference proteome</keyword>
<evidence type="ECO:0000313" key="4">
    <source>
        <dbReference type="Proteomes" id="UP000837857"/>
    </source>
</evidence>
<evidence type="ECO:0000313" key="3">
    <source>
        <dbReference type="EMBL" id="CAH2048462.1"/>
    </source>
</evidence>
<dbReference type="EMBL" id="OW152830">
    <property type="protein sequence ID" value="CAH2048462.1"/>
    <property type="molecule type" value="Genomic_DNA"/>
</dbReference>
<name>A0ABN8I513_9NEOP</name>
<reference evidence="3" key="1">
    <citation type="submission" date="2022-03" db="EMBL/GenBank/DDBJ databases">
        <authorList>
            <person name="Martin H S."/>
        </authorList>
    </citation>
    <scope>NUCLEOTIDE SEQUENCE</scope>
</reference>
<dbReference type="Proteomes" id="UP000837857">
    <property type="component" value="Chromosome 18"/>
</dbReference>
<organism evidence="3 4">
    <name type="scientific">Iphiclides podalirius</name>
    <name type="common">scarce swallowtail</name>
    <dbReference type="NCBI Taxonomy" id="110791"/>
    <lineage>
        <taxon>Eukaryota</taxon>
        <taxon>Metazoa</taxon>
        <taxon>Ecdysozoa</taxon>
        <taxon>Arthropoda</taxon>
        <taxon>Hexapoda</taxon>
        <taxon>Insecta</taxon>
        <taxon>Pterygota</taxon>
        <taxon>Neoptera</taxon>
        <taxon>Endopterygota</taxon>
        <taxon>Lepidoptera</taxon>
        <taxon>Glossata</taxon>
        <taxon>Ditrysia</taxon>
        <taxon>Papilionoidea</taxon>
        <taxon>Papilionidae</taxon>
        <taxon>Papilioninae</taxon>
        <taxon>Iphiclides</taxon>
    </lineage>
</organism>
<feature type="compositionally biased region" description="Polar residues" evidence="1">
    <location>
        <begin position="126"/>
        <end position="145"/>
    </location>
</feature>
<accession>A0ABN8I513</accession>
<feature type="region of interest" description="Disordered" evidence="1">
    <location>
        <begin position="102"/>
        <end position="155"/>
    </location>
</feature>
<feature type="non-terminal residue" evidence="3">
    <location>
        <position position="155"/>
    </location>
</feature>
<evidence type="ECO:0000256" key="2">
    <source>
        <dbReference type="SAM" id="SignalP"/>
    </source>
</evidence>
<feature type="signal peptide" evidence="2">
    <location>
        <begin position="1"/>
        <end position="20"/>
    </location>
</feature>
<feature type="chain" id="PRO_5046889017" evidence="2">
    <location>
        <begin position="21"/>
        <end position="155"/>
    </location>
</feature>
<keyword evidence="2" id="KW-0732">Signal</keyword>
<proteinExistence type="predicted"/>
<gene>
    <name evidence="3" type="ORF">IPOD504_LOCUS6086</name>
</gene>
<protein>
    <submittedName>
        <fullName evidence="3">Uncharacterized protein</fullName>
    </submittedName>
</protein>
<evidence type="ECO:0000256" key="1">
    <source>
        <dbReference type="SAM" id="MobiDB-lite"/>
    </source>
</evidence>
<sequence length="155" mass="16473">MKRWLSALCHVVLLLMMTNAITIIRIPKPSPLSGVPLEPKPQSNLEKLDNPISGLKKNPASDKDIILNDSAIPSTLRTVIMPAYVSLHATGKLSLGERKTTDVVGSNATNPSAISSSQIHEGAEEVSSTDIVEYSTTSAPSSNGFPTGETVSCFK</sequence>
<feature type="compositionally biased region" description="Polar residues" evidence="1">
    <location>
        <begin position="103"/>
        <end position="119"/>
    </location>
</feature>